<evidence type="ECO:0000313" key="2">
    <source>
        <dbReference type="Proteomes" id="UP000233766"/>
    </source>
</evidence>
<evidence type="ECO:0000313" key="1">
    <source>
        <dbReference type="EMBL" id="PKV80945.1"/>
    </source>
</evidence>
<comment type="caution">
    <text evidence="1">The sequence shown here is derived from an EMBL/GenBank/DDBJ whole genome shotgun (WGS) entry which is preliminary data.</text>
</comment>
<dbReference type="AlphaFoldDB" id="A0A2N3VH77"/>
<dbReference type="OrthoDB" id="4762759at2"/>
<dbReference type="RefSeq" id="WP_101466787.1">
    <property type="nucleotide sequence ID" value="NZ_PJMW01000002.1"/>
</dbReference>
<organism evidence="1 2">
    <name type="scientific">Nocardia fluminea</name>
    <dbReference type="NCBI Taxonomy" id="134984"/>
    <lineage>
        <taxon>Bacteria</taxon>
        <taxon>Bacillati</taxon>
        <taxon>Actinomycetota</taxon>
        <taxon>Actinomycetes</taxon>
        <taxon>Mycobacteriales</taxon>
        <taxon>Nocardiaceae</taxon>
        <taxon>Nocardia</taxon>
    </lineage>
</organism>
<dbReference type="Proteomes" id="UP000233766">
    <property type="component" value="Unassembled WGS sequence"/>
</dbReference>
<proteinExistence type="predicted"/>
<dbReference type="EMBL" id="PJMW01000002">
    <property type="protein sequence ID" value="PKV80945.1"/>
    <property type="molecule type" value="Genomic_DNA"/>
</dbReference>
<reference evidence="1 2" key="1">
    <citation type="submission" date="2017-12" db="EMBL/GenBank/DDBJ databases">
        <title>Sequencing the genomes of 1000 Actinobacteria strains.</title>
        <authorList>
            <person name="Klenk H.-P."/>
        </authorList>
    </citation>
    <scope>NUCLEOTIDE SEQUENCE [LARGE SCALE GENOMIC DNA]</scope>
    <source>
        <strain evidence="1 2">DSM 44489</strain>
    </source>
</reference>
<gene>
    <name evidence="1" type="ORF">ATK86_5385</name>
</gene>
<sequence length="136" mass="15077">MDSIERCVSLDSVDTNVLRKWCSAWLDLTHTDSVLLERLKTPDASPNLFLRRGLWEAAVVSYGRVGPSHQRRKIDLDALFLASGDSGASDFHNVISKWRHGHVTHRADTAFETVDALLSVDATLEMGSQPCPSRAC</sequence>
<protein>
    <submittedName>
        <fullName evidence="1">Uncharacterized protein</fullName>
    </submittedName>
</protein>
<keyword evidence="2" id="KW-1185">Reference proteome</keyword>
<accession>A0A2N3VH77</accession>
<name>A0A2N3VH77_9NOCA</name>